<dbReference type="InterPro" id="IPR051784">
    <property type="entry name" value="Nod_factor_ABC_transporter"/>
</dbReference>
<dbReference type="PANTHER" id="PTHR43229:SF2">
    <property type="entry name" value="NODULATION PROTEIN J"/>
    <property type="match status" value="1"/>
</dbReference>
<gene>
    <name evidence="2" type="ORF">B5G21_08430</name>
</gene>
<feature type="transmembrane region" description="Helical" evidence="1">
    <location>
        <begin position="228"/>
        <end position="252"/>
    </location>
</feature>
<evidence type="ECO:0008006" key="4">
    <source>
        <dbReference type="Google" id="ProtNLM"/>
    </source>
</evidence>
<feature type="transmembrane region" description="Helical" evidence="1">
    <location>
        <begin position="70"/>
        <end position="90"/>
    </location>
</feature>
<feature type="transmembrane region" description="Helical" evidence="1">
    <location>
        <begin position="151"/>
        <end position="170"/>
    </location>
</feature>
<keyword evidence="3" id="KW-1185">Reference proteome</keyword>
<dbReference type="AlphaFoldDB" id="A0A1Y3TZY6"/>
<name>A0A1Y3TZY6_9ACTN</name>
<dbReference type="PANTHER" id="PTHR43229">
    <property type="entry name" value="NODULATION PROTEIN J"/>
    <property type="match status" value="1"/>
</dbReference>
<feature type="transmembrane region" description="Helical" evidence="1">
    <location>
        <begin position="182"/>
        <end position="208"/>
    </location>
</feature>
<organism evidence="2 3">
    <name type="scientific">Enorma massiliensis</name>
    <dbReference type="NCBI Taxonomy" id="1472761"/>
    <lineage>
        <taxon>Bacteria</taxon>
        <taxon>Bacillati</taxon>
        <taxon>Actinomycetota</taxon>
        <taxon>Coriobacteriia</taxon>
        <taxon>Coriobacteriales</taxon>
        <taxon>Coriobacteriaceae</taxon>
        <taxon>Enorma</taxon>
    </lineage>
</organism>
<keyword evidence="1" id="KW-0812">Transmembrane</keyword>
<reference evidence="3" key="1">
    <citation type="submission" date="2017-04" db="EMBL/GenBank/DDBJ databases">
        <title>Function of individual gut microbiota members based on whole genome sequencing of pure cultures obtained from chicken caecum.</title>
        <authorList>
            <person name="Medvecky M."/>
            <person name="Cejkova D."/>
            <person name="Polansky O."/>
            <person name="Karasova D."/>
            <person name="Kubasova T."/>
            <person name="Cizek A."/>
            <person name="Rychlik I."/>
        </authorList>
    </citation>
    <scope>NUCLEOTIDE SEQUENCE [LARGE SCALE GENOMIC DNA]</scope>
    <source>
        <strain evidence="3">An70</strain>
    </source>
</reference>
<evidence type="ECO:0000256" key="1">
    <source>
        <dbReference type="SAM" id="Phobius"/>
    </source>
</evidence>
<sequence length="264" mass="28899">MRGIIEHVRGAGLALLWTMYIEITSILRYRFAFVSDVLVYTLVFALLMVVDAGQSLSRRYAYGDYRALLFSGYIAWTFASAAISTSVGDTSGELMKGTLYRKLQSRFPLEWFQLGGLLSALVVHGCIIACLSGIAFVVWGLEPMIDFTLGMYLIIASLGMYGMGLIMGGLTIRFKKIGSLQFLLQLVLLFVSNAVPAGRGIAAYSRVIPLTMCSDLIRLHIAGLTDPGGIACLCVVSVLWVVVGCAVFRWCLACAKQRGNLLFY</sequence>
<proteinExistence type="predicted"/>
<feature type="transmembrane region" description="Helical" evidence="1">
    <location>
        <begin position="29"/>
        <end position="50"/>
    </location>
</feature>
<dbReference type="RefSeq" id="WP_087186798.1">
    <property type="nucleotide sequence ID" value="NZ_DBFBJE010000013.1"/>
</dbReference>
<dbReference type="EMBL" id="NFHO01000009">
    <property type="protein sequence ID" value="OUN42144.1"/>
    <property type="molecule type" value="Genomic_DNA"/>
</dbReference>
<evidence type="ECO:0000313" key="2">
    <source>
        <dbReference type="EMBL" id="OUN42144.1"/>
    </source>
</evidence>
<feature type="transmembrane region" description="Helical" evidence="1">
    <location>
        <begin position="111"/>
        <end position="139"/>
    </location>
</feature>
<evidence type="ECO:0000313" key="3">
    <source>
        <dbReference type="Proteomes" id="UP000196560"/>
    </source>
</evidence>
<keyword evidence="1" id="KW-1133">Transmembrane helix</keyword>
<comment type="caution">
    <text evidence="2">The sequence shown here is derived from an EMBL/GenBank/DDBJ whole genome shotgun (WGS) entry which is preliminary data.</text>
</comment>
<protein>
    <recommendedName>
        <fullName evidence="4">ABC-2 type transporter domain-containing protein</fullName>
    </recommendedName>
</protein>
<accession>A0A1Y3TZY6</accession>
<keyword evidence="1" id="KW-0472">Membrane</keyword>
<dbReference type="Proteomes" id="UP000196560">
    <property type="component" value="Unassembled WGS sequence"/>
</dbReference>